<dbReference type="InterPro" id="IPR017907">
    <property type="entry name" value="Znf_RING_CS"/>
</dbReference>
<dbReference type="SUPFAM" id="SSF57850">
    <property type="entry name" value="RING/U-box"/>
    <property type="match status" value="2"/>
</dbReference>
<dbReference type="Proteomes" id="UP000035682">
    <property type="component" value="Unplaced"/>
</dbReference>
<evidence type="ECO:0000313" key="13">
    <source>
        <dbReference type="WormBase" id="SRAE_2000526800"/>
    </source>
</evidence>
<dbReference type="CTD" id="36383021"/>
<dbReference type="InterPro" id="IPR001841">
    <property type="entry name" value="Znf_RING"/>
</dbReference>
<evidence type="ECO:0000256" key="7">
    <source>
        <dbReference type="PROSITE-ProRule" id="PRU00175"/>
    </source>
</evidence>
<evidence type="ECO:0000256" key="3">
    <source>
        <dbReference type="ARBA" id="ARBA00022737"/>
    </source>
</evidence>
<sequence length="915" mass="107157">MDHMCINEKPNIDRKIEKGRRHAGYAKLKKHLSKDAYLSKDIVFNGKIRVRDKNKIISDTTLTDSISLNVSYSLNRKNRWNTISPITLNINALNSMPNDVSSVAVVEQMNTVPDIGCQNIKTKKHLTEGCVTGITMSDQNGYIKIKESNSSSGANLSSLLGYNKKNNETNELVEKNDYDDSYDSSKGKAQIRYRINTSHKNTDYSVCKHFKQRLKVAKASQKQGKKCKKINKKVEIDFNDLISDDEEEINIFKESPSTNKQITSQFVLSDFIKESSPSIIDLESIQSIGEMSNSNDDKIKPKNLLTFPDQIRILTIFDEIKISTSKWDNFNFVKDIDKLLGENIYNMKWIDDNKTRVLVDLSEAIQFIHPKNKKMKMMVVIKKSEDIKDTLKILFNTNFEISNVMKFEQVKRIIKNDICVANKNMASIKDLIKSCITVGKCYYKLSEEKNKKDKTEINDWNEFDINYNSDLLSETIIPINEYQLYEILTNEVSNDLENSLSDDEKSVLDIQSDDNFEKINISDLKEMDIEKEFEHIMVKCDICEASLCFDNTIILNECRHSFCSDCITRHFYNQIRLEEIPLKCPQCQKFVSLDILPVIFPLPLISFYIYLRYTKKMEKEGFDIIYCLKCKDIATKSLDNPYNIVNCPNCNICWCILCKKAPHYPLKCKQSVEWKERFNKRIDFDNIFDKNYCNNANCQTCRTHWCVLCKETPRHLLTSKQDVVESKEQNKDSECKPMYWGYWWPRYCKYCKVSICFECKRADNSCLCRKNIEGREESTELLGDKNNFNTIDRNNYISQQFFDKINEIHKIRFDNLQFVALFRQWSKKHNPNSDKTYIQLRKTLLYLCEYCYGWLYLNRKNKPENYTKIKNILSDSFIHLKTVDRIIANNLSENIDNRLKKIKKNIDIILNEFSN</sequence>
<dbReference type="OMA" id="HARNINE"/>
<keyword evidence="5" id="KW-0833">Ubl conjugation pathway</keyword>
<dbReference type="PROSITE" id="PS50089">
    <property type="entry name" value="ZF_RING_2"/>
    <property type="match status" value="1"/>
</dbReference>
<dbReference type="InterPro" id="IPR044066">
    <property type="entry name" value="TRIAD_supradom"/>
</dbReference>
<accession>A0A090N0G4</accession>
<feature type="domain" description="RING-type" evidence="9">
    <location>
        <begin position="536"/>
        <end position="739"/>
    </location>
</feature>
<dbReference type="InterPro" id="IPR013083">
    <property type="entry name" value="Znf_RING/FYVE/PHD"/>
</dbReference>
<dbReference type="CDD" id="cd20335">
    <property type="entry name" value="BRcat_RBR"/>
    <property type="match status" value="1"/>
</dbReference>
<evidence type="ECO:0000256" key="1">
    <source>
        <dbReference type="ARBA" id="ARBA00022679"/>
    </source>
</evidence>
<dbReference type="PANTHER" id="PTHR31063:SF4">
    <property type="entry name" value="IBR DOMAIN-CONTAINING PROTEIN"/>
    <property type="match status" value="1"/>
</dbReference>
<gene>
    <name evidence="10 12 13" type="ORF">SRAE_2000526800</name>
</gene>
<reference evidence="12" key="2">
    <citation type="submission" date="2020-12" db="UniProtKB">
        <authorList>
            <consortium name="WormBaseParasite"/>
        </authorList>
    </citation>
    <scope>IDENTIFICATION</scope>
</reference>
<reference evidence="10 11" key="1">
    <citation type="submission" date="2014-09" db="EMBL/GenBank/DDBJ databases">
        <authorList>
            <person name="Martin A.A."/>
        </authorList>
    </citation>
    <scope>NUCLEOTIDE SEQUENCE</scope>
    <source>
        <strain evidence="11">ED321</strain>
        <strain evidence="10">ED321 Heterogonic</strain>
    </source>
</reference>
<protein>
    <submittedName>
        <fullName evidence="10">Zinc finger, RING-type domain and Zinc finger, C6HC-type domain and Zinc finger, RING/FYVE/PHD-type domain-containing protein</fullName>
    </submittedName>
</protein>
<dbReference type="PANTHER" id="PTHR31063">
    <property type="entry name" value="PROTEIN CBG08668"/>
    <property type="match status" value="1"/>
</dbReference>
<organism evidence="10">
    <name type="scientific">Strongyloides ratti</name>
    <name type="common">Parasitic roundworm</name>
    <dbReference type="NCBI Taxonomy" id="34506"/>
    <lineage>
        <taxon>Eukaryota</taxon>
        <taxon>Metazoa</taxon>
        <taxon>Ecdysozoa</taxon>
        <taxon>Nematoda</taxon>
        <taxon>Chromadorea</taxon>
        <taxon>Rhabditida</taxon>
        <taxon>Tylenchina</taxon>
        <taxon>Panagrolaimomorpha</taxon>
        <taxon>Strongyloidoidea</taxon>
        <taxon>Strongyloididae</taxon>
        <taxon>Strongyloides</taxon>
    </lineage>
</organism>
<keyword evidence="3" id="KW-0677">Repeat</keyword>
<proteinExistence type="predicted"/>
<dbReference type="InterPro" id="IPR002867">
    <property type="entry name" value="IBR_dom"/>
</dbReference>
<dbReference type="GeneID" id="36383021"/>
<evidence type="ECO:0000256" key="4">
    <source>
        <dbReference type="ARBA" id="ARBA00022771"/>
    </source>
</evidence>
<dbReference type="WormBase" id="SRAE_2000526800">
    <property type="protein sequence ID" value="SRP02304"/>
    <property type="gene ID" value="WBGene00265528"/>
</dbReference>
<evidence type="ECO:0000256" key="2">
    <source>
        <dbReference type="ARBA" id="ARBA00022723"/>
    </source>
</evidence>
<keyword evidence="6" id="KW-0862">Zinc</keyword>
<dbReference type="Pfam" id="PF01485">
    <property type="entry name" value="IBR"/>
    <property type="match status" value="1"/>
</dbReference>
<dbReference type="RefSeq" id="XP_024509839.1">
    <property type="nucleotide sequence ID" value="XM_024644262.1"/>
</dbReference>
<dbReference type="OrthoDB" id="5786205at2759"/>
<dbReference type="Gene3D" id="3.30.40.10">
    <property type="entry name" value="Zinc/RING finger domain, C3HC4 (zinc finger)"/>
    <property type="match status" value="1"/>
</dbReference>
<evidence type="ECO:0000313" key="11">
    <source>
        <dbReference type="Proteomes" id="UP000035682"/>
    </source>
</evidence>
<dbReference type="GO" id="GO:0016740">
    <property type="term" value="F:transferase activity"/>
    <property type="evidence" value="ECO:0007669"/>
    <property type="project" value="UniProtKB-KW"/>
</dbReference>
<name>A0A090N0G4_STRRB</name>
<keyword evidence="2" id="KW-0479">Metal-binding</keyword>
<dbReference type="AlphaFoldDB" id="A0A090N0G4"/>
<feature type="domain" description="RING-type" evidence="8">
    <location>
        <begin position="540"/>
        <end position="588"/>
    </location>
</feature>
<dbReference type="WBParaSite" id="SRAE_2000526800.1">
    <property type="protein sequence ID" value="SRAE_2000526800.1"/>
    <property type="gene ID" value="WBGene00265528"/>
</dbReference>
<evidence type="ECO:0000259" key="9">
    <source>
        <dbReference type="PROSITE" id="PS51873"/>
    </source>
</evidence>
<evidence type="ECO:0000256" key="6">
    <source>
        <dbReference type="ARBA" id="ARBA00022833"/>
    </source>
</evidence>
<keyword evidence="11" id="KW-1185">Reference proteome</keyword>
<evidence type="ECO:0000259" key="8">
    <source>
        <dbReference type="PROSITE" id="PS50089"/>
    </source>
</evidence>
<evidence type="ECO:0000256" key="5">
    <source>
        <dbReference type="ARBA" id="ARBA00022786"/>
    </source>
</evidence>
<evidence type="ECO:0000313" key="12">
    <source>
        <dbReference type="WBParaSite" id="SRAE_2000526800.1"/>
    </source>
</evidence>
<dbReference type="PROSITE" id="PS00518">
    <property type="entry name" value="ZF_RING_1"/>
    <property type="match status" value="1"/>
</dbReference>
<dbReference type="SMART" id="SM00184">
    <property type="entry name" value="RING"/>
    <property type="match status" value="1"/>
</dbReference>
<dbReference type="GO" id="GO:0008270">
    <property type="term" value="F:zinc ion binding"/>
    <property type="evidence" value="ECO:0007669"/>
    <property type="project" value="UniProtKB-KW"/>
</dbReference>
<keyword evidence="1" id="KW-0808">Transferase</keyword>
<keyword evidence="4 7" id="KW-0863">Zinc-finger</keyword>
<dbReference type="EMBL" id="LN609529">
    <property type="protein sequence ID" value="CEF70643.1"/>
    <property type="molecule type" value="Genomic_DNA"/>
</dbReference>
<evidence type="ECO:0000313" key="10">
    <source>
        <dbReference type="EMBL" id="CEF70643.1"/>
    </source>
</evidence>
<dbReference type="PROSITE" id="PS51873">
    <property type="entry name" value="TRIAD"/>
    <property type="match status" value="1"/>
</dbReference>